<dbReference type="PANTHER" id="PTHR23416:SF78">
    <property type="entry name" value="LIPOPOLYSACCHARIDE BIOSYNTHESIS O-ACETYL TRANSFERASE WBBJ-RELATED"/>
    <property type="match status" value="1"/>
</dbReference>
<evidence type="ECO:0000313" key="1">
    <source>
        <dbReference type="EMBL" id="MBE6270975.1"/>
    </source>
</evidence>
<dbReference type="InterPro" id="IPR051159">
    <property type="entry name" value="Hexapeptide_acetyltransf"/>
</dbReference>
<name>A0A9D5P0T2_XYLRU</name>
<keyword evidence="1" id="KW-0012">Acyltransferase</keyword>
<dbReference type="SUPFAM" id="SSF51161">
    <property type="entry name" value="Trimeric LpxA-like enzymes"/>
    <property type="match status" value="1"/>
</dbReference>
<dbReference type="InterPro" id="IPR011004">
    <property type="entry name" value="Trimer_LpxA-like_sf"/>
</dbReference>
<dbReference type="PANTHER" id="PTHR23416">
    <property type="entry name" value="SIALIC ACID SYNTHASE-RELATED"/>
    <property type="match status" value="1"/>
</dbReference>
<dbReference type="Gene3D" id="2.160.10.10">
    <property type="entry name" value="Hexapeptide repeat proteins"/>
    <property type="match status" value="2"/>
</dbReference>
<proteinExistence type="predicted"/>
<keyword evidence="1" id="KW-0808">Transferase</keyword>
<dbReference type="GO" id="GO:0016746">
    <property type="term" value="F:acyltransferase activity"/>
    <property type="evidence" value="ECO:0007669"/>
    <property type="project" value="UniProtKB-KW"/>
</dbReference>
<dbReference type="Proteomes" id="UP000806522">
    <property type="component" value="Unassembled WGS sequence"/>
</dbReference>
<reference evidence="1" key="1">
    <citation type="submission" date="2019-04" db="EMBL/GenBank/DDBJ databases">
        <title>Evolution of Biomass-Degrading Anaerobic Consortia Revealed by Metagenomics.</title>
        <authorList>
            <person name="Peng X."/>
        </authorList>
    </citation>
    <scope>NUCLEOTIDE SEQUENCE</scope>
    <source>
        <strain evidence="1">SIG140</strain>
    </source>
</reference>
<gene>
    <name evidence="1" type="ORF">E7101_08495</name>
</gene>
<comment type="caution">
    <text evidence="1">The sequence shown here is derived from an EMBL/GenBank/DDBJ whole genome shotgun (WGS) entry which is preliminary data.</text>
</comment>
<evidence type="ECO:0000313" key="2">
    <source>
        <dbReference type="Proteomes" id="UP000806522"/>
    </source>
</evidence>
<protein>
    <submittedName>
        <fullName evidence="1">Acyltransferase</fullName>
    </submittedName>
</protein>
<organism evidence="1 2">
    <name type="scientific">Xylanibacter ruminicola</name>
    <name type="common">Prevotella ruminicola</name>
    <dbReference type="NCBI Taxonomy" id="839"/>
    <lineage>
        <taxon>Bacteria</taxon>
        <taxon>Pseudomonadati</taxon>
        <taxon>Bacteroidota</taxon>
        <taxon>Bacteroidia</taxon>
        <taxon>Bacteroidales</taxon>
        <taxon>Prevotellaceae</taxon>
        <taxon>Xylanibacter</taxon>
    </lineage>
</organism>
<dbReference type="Pfam" id="PF00132">
    <property type="entry name" value="Hexapep"/>
    <property type="match status" value="1"/>
</dbReference>
<dbReference type="EMBL" id="SUYC01000008">
    <property type="protein sequence ID" value="MBE6270975.1"/>
    <property type="molecule type" value="Genomic_DNA"/>
</dbReference>
<dbReference type="AlphaFoldDB" id="A0A9D5P0T2"/>
<accession>A0A9D5P0T2</accession>
<dbReference type="CDD" id="cd04647">
    <property type="entry name" value="LbH_MAT_like"/>
    <property type="match status" value="1"/>
</dbReference>
<dbReference type="InterPro" id="IPR001451">
    <property type="entry name" value="Hexapep"/>
</dbReference>
<sequence>MGIIVKSFFTLLSKVLPYGLFQCLACYRNLMYTYWIRQFVGSFGDNSIVEAPCRLSGGGRHFISIGNNVHIQSHCILGCWVEYGNQRFSPSITIGNHCDIGEYTHISSCNKITIGNGLLTGRFVYIGDNNHGGLSSEESLILPAERKLCSKGEVVIGNNVWIGDKATILAGVHLGDNVIVAANAVVVSSFPSNCLIGGVPAKILRQL</sequence>